<comment type="function">
    <text evidence="5">Catalyzes the phosphorylation of the 3'-hydroxyl group of dephosphocoenzyme A to form coenzyme A.</text>
</comment>
<dbReference type="Proteomes" id="UP000077885">
    <property type="component" value="Unassembled WGS sequence"/>
</dbReference>
<comment type="similarity">
    <text evidence="1 5">Belongs to the CoaE family.</text>
</comment>
<keyword evidence="5 7" id="KW-0418">Kinase</keyword>
<keyword evidence="8" id="KW-1185">Reference proteome</keyword>
<name>A0A1A9RTM2_9NEIS</name>
<protein>
    <recommendedName>
        <fullName evidence="5 6">Dephospho-CoA kinase</fullName>
        <ecNumber evidence="5 6">2.7.1.24</ecNumber>
    </recommendedName>
    <alternativeName>
        <fullName evidence="5">Dephosphocoenzyme A kinase</fullName>
    </alternativeName>
</protein>
<keyword evidence="4 5" id="KW-0173">Coenzyme A biosynthesis</keyword>
<dbReference type="GO" id="GO:0005737">
    <property type="term" value="C:cytoplasm"/>
    <property type="evidence" value="ECO:0007669"/>
    <property type="project" value="UniProtKB-SubCell"/>
</dbReference>
<dbReference type="EMBL" id="LXSL01000032">
    <property type="protein sequence ID" value="OAM26114.1"/>
    <property type="molecule type" value="Genomic_DNA"/>
</dbReference>
<evidence type="ECO:0000256" key="1">
    <source>
        <dbReference type="ARBA" id="ARBA00009018"/>
    </source>
</evidence>
<evidence type="ECO:0000256" key="6">
    <source>
        <dbReference type="NCBIfam" id="TIGR00152"/>
    </source>
</evidence>
<dbReference type="CDD" id="cd02022">
    <property type="entry name" value="DPCK"/>
    <property type="match status" value="1"/>
</dbReference>
<dbReference type="PANTHER" id="PTHR10695:SF46">
    <property type="entry name" value="BIFUNCTIONAL COENZYME A SYNTHASE-RELATED"/>
    <property type="match status" value="1"/>
</dbReference>
<dbReference type="InterPro" id="IPR001977">
    <property type="entry name" value="Depp_CoAkinase"/>
</dbReference>
<reference evidence="8" key="1">
    <citation type="submission" date="2016-05" db="EMBL/GenBank/DDBJ databases">
        <title>Draft genome of Corynebacterium afermentans subsp. afermentans LCDC 88199T.</title>
        <authorList>
            <person name="Bernier A.-M."/>
            <person name="Bernard K."/>
        </authorList>
    </citation>
    <scope>NUCLEOTIDE SEQUENCE [LARGE SCALE GENOMIC DNA]</scope>
    <source>
        <strain evidence="8">NML02-A-017</strain>
    </source>
</reference>
<evidence type="ECO:0000256" key="4">
    <source>
        <dbReference type="ARBA" id="ARBA00022993"/>
    </source>
</evidence>
<dbReference type="AlphaFoldDB" id="A0A1A9RTM2"/>
<dbReference type="GO" id="GO:0015937">
    <property type="term" value="P:coenzyme A biosynthetic process"/>
    <property type="evidence" value="ECO:0007669"/>
    <property type="project" value="UniProtKB-UniRule"/>
</dbReference>
<keyword evidence="2 5" id="KW-0547">Nucleotide-binding</keyword>
<evidence type="ECO:0000256" key="2">
    <source>
        <dbReference type="ARBA" id="ARBA00022741"/>
    </source>
</evidence>
<dbReference type="OrthoDB" id="9812943at2"/>
<dbReference type="GO" id="GO:0005524">
    <property type="term" value="F:ATP binding"/>
    <property type="evidence" value="ECO:0007669"/>
    <property type="project" value="UniProtKB-UniRule"/>
</dbReference>
<comment type="subcellular location">
    <subcellularLocation>
        <location evidence="5">Cytoplasm</location>
    </subcellularLocation>
</comment>
<dbReference type="RefSeq" id="WP_067595042.1">
    <property type="nucleotide sequence ID" value="NZ_LXSL01000032.1"/>
</dbReference>
<dbReference type="PANTHER" id="PTHR10695">
    <property type="entry name" value="DEPHOSPHO-COA KINASE-RELATED"/>
    <property type="match status" value="1"/>
</dbReference>
<evidence type="ECO:0000313" key="8">
    <source>
        <dbReference type="Proteomes" id="UP000077885"/>
    </source>
</evidence>
<dbReference type="EC" id="2.7.1.24" evidence="5 6"/>
<proteinExistence type="inferred from homology"/>
<dbReference type="STRING" id="1795827.A7P95_10435"/>
<dbReference type="Pfam" id="PF01121">
    <property type="entry name" value="CoaE"/>
    <property type="match status" value="1"/>
</dbReference>
<keyword evidence="5" id="KW-0963">Cytoplasm</keyword>
<gene>
    <name evidence="5" type="primary">coaE</name>
    <name evidence="7" type="ORF">A7P95_10435</name>
</gene>
<comment type="caution">
    <text evidence="7">The sequence shown here is derived from an EMBL/GenBank/DDBJ whole genome shotgun (WGS) entry which is preliminary data.</text>
</comment>
<comment type="catalytic activity">
    <reaction evidence="5">
        <text>3'-dephospho-CoA + ATP = ADP + CoA + H(+)</text>
        <dbReference type="Rhea" id="RHEA:18245"/>
        <dbReference type="ChEBI" id="CHEBI:15378"/>
        <dbReference type="ChEBI" id="CHEBI:30616"/>
        <dbReference type="ChEBI" id="CHEBI:57287"/>
        <dbReference type="ChEBI" id="CHEBI:57328"/>
        <dbReference type="ChEBI" id="CHEBI:456216"/>
        <dbReference type="EC" id="2.7.1.24"/>
    </reaction>
</comment>
<dbReference type="Gene3D" id="3.40.50.300">
    <property type="entry name" value="P-loop containing nucleotide triphosphate hydrolases"/>
    <property type="match status" value="1"/>
</dbReference>
<keyword evidence="3 5" id="KW-0067">ATP-binding</keyword>
<dbReference type="SUPFAM" id="SSF52540">
    <property type="entry name" value="P-loop containing nucleoside triphosphate hydrolases"/>
    <property type="match status" value="1"/>
</dbReference>
<keyword evidence="5" id="KW-0808">Transferase</keyword>
<evidence type="ECO:0000256" key="3">
    <source>
        <dbReference type="ARBA" id="ARBA00022840"/>
    </source>
</evidence>
<evidence type="ECO:0000313" key="7">
    <source>
        <dbReference type="EMBL" id="OAM26114.1"/>
    </source>
</evidence>
<accession>A0A1A9RTM2</accession>
<evidence type="ECO:0000256" key="5">
    <source>
        <dbReference type="HAMAP-Rule" id="MF_00376"/>
    </source>
</evidence>
<dbReference type="NCBIfam" id="TIGR00152">
    <property type="entry name" value="dephospho-CoA kinase"/>
    <property type="match status" value="1"/>
</dbReference>
<organism evidence="7 8">
    <name type="scientific">Eikenella longinqua</name>
    <dbReference type="NCBI Taxonomy" id="1795827"/>
    <lineage>
        <taxon>Bacteria</taxon>
        <taxon>Pseudomonadati</taxon>
        <taxon>Pseudomonadota</taxon>
        <taxon>Betaproteobacteria</taxon>
        <taxon>Neisseriales</taxon>
        <taxon>Neisseriaceae</taxon>
        <taxon>Eikenella</taxon>
    </lineage>
</organism>
<dbReference type="UniPathway" id="UPA00241">
    <property type="reaction ID" value="UER00356"/>
</dbReference>
<sequence length="201" mass="21683">MTAWVGLTGGIGSGKSTAARLFAQHGVPLIDADAVSRALTADGGGALPAIRDAFGSSLFDFSGSLKRADLRQLVFQSPQAKARLESILHPLILADIRARQQQFPQAAYGIIEIPLLAEQPVFQSLVQRILLIDCSEETQIRRTTERSGLSRDMIAGILAAQASRQARRRIADDIICNEAGLPELSAAVARQHLIYQHLFGS</sequence>
<dbReference type="HAMAP" id="MF_00376">
    <property type="entry name" value="Dephospho_CoA_kinase"/>
    <property type="match status" value="1"/>
</dbReference>
<dbReference type="InterPro" id="IPR027417">
    <property type="entry name" value="P-loop_NTPase"/>
</dbReference>
<dbReference type="PROSITE" id="PS51219">
    <property type="entry name" value="DPCK"/>
    <property type="match status" value="1"/>
</dbReference>
<comment type="pathway">
    <text evidence="5">Cofactor biosynthesis; coenzyme A biosynthesis; CoA from (R)-pantothenate: step 5/5.</text>
</comment>
<dbReference type="GO" id="GO:0004140">
    <property type="term" value="F:dephospho-CoA kinase activity"/>
    <property type="evidence" value="ECO:0007669"/>
    <property type="project" value="UniProtKB-UniRule"/>
</dbReference>
<feature type="binding site" evidence="5">
    <location>
        <begin position="12"/>
        <end position="17"/>
    </location>
    <ligand>
        <name>ATP</name>
        <dbReference type="ChEBI" id="CHEBI:30616"/>
    </ligand>
</feature>